<dbReference type="GO" id="GO:0008194">
    <property type="term" value="F:UDP-glycosyltransferase activity"/>
    <property type="evidence" value="ECO:0007669"/>
    <property type="project" value="InterPro"/>
</dbReference>
<evidence type="ECO:0000256" key="2">
    <source>
        <dbReference type="ARBA" id="ARBA00022676"/>
    </source>
</evidence>
<dbReference type="OrthoDB" id="1418030at2759"/>
<dbReference type="PANTHER" id="PTHR48046:SF6">
    <property type="entry name" value="GLYCOSYLTRANSFERASE"/>
    <property type="match status" value="1"/>
</dbReference>
<evidence type="ECO:0000313" key="6">
    <source>
        <dbReference type="Proteomes" id="UP000515211"/>
    </source>
</evidence>
<name>A0A6P4CAY7_ARADU</name>
<comment type="similarity">
    <text evidence="1 4">Belongs to the UDP-glycosyltransferase family.</text>
</comment>
<sequence length="488" mass="54091">MNMELEMEMKKKTCIAMVPCPGHGHLIPLLEFAKRFLLHHRDDFHVTFLIPTLGPPSPSTIAIINNLPSNIDFTFLPPVNVQDLHIQTDHPVPQMVLTVRHTLPSLKDALASLTSRTNLVALVLDVFSLEALHLAKELNISSYLAFASGAATLSFTLSFPKFDESFSSEFEFQPEFLDLERTMDVPGCDYASFKVKDLPDPVLFRRSGEIYTLFLSVCQKASLVDGIIVNTFNDLEPEAMRALHNGSSSRSVYAVGPIVAQPNQNQDEKIDECIAWLNHQPSKSVLYICFGSGGTLSQEQVNEIAFGLELSGHKFLWVVRVPNKIPNSGYVIGQKEDPIQYLPPGFVERTKEQGLVVPSWAPQIEILAHGSTGGFLSHCGWNSTLESIVHGVPMIAWPLFAEQRMNAILLTDVLRVAVRPQGEEDGVENREEIAKVVKRIMDHGNEEGLEMRKRTQELSYAAAAALTENGSSTKALSSLAHELLNKNL</sequence>
<dbReference type="KEGG" id="adu:107473171"/>
<keyword evidence="2 4" id="KW-0328">Glycosyltransferase</keyword>
<evidence type="ECO:0000256" key="4">
    <source>
        <dbReference type="RuleBase" id="RU003718"/>
    </source>
</evidence>
<dbReference type="PANTHER" id="PTHR48046">
    <property type="entry name" value="UDP-GLYCOSYLTRANSFERASE 72E1"/>
    <property type="match status" value="1"/>
</dbReference>
<dbReference type="FunFam" id="3.40.50.2000:FF:000051">
    <property type="entry name" value="Glycosyltransferase"/>
    <property type="match status" value="1"/>
</dbReference>
<reference evidence="7" key="2">
    <citation type="submission" date="2025-08" db="UniProtKB">
        <authorList>
            <consortium name="RefSeq"/>
        </authorList>
    </citation>
    <scope>IDENTIFICATION</scope>
    <source>
        <tissue evidence="7">Whole plant</tissue>
    </source>
</reference>
<dbReference type="EC" id="2.4.1.-" evidence="5"/>
<dbReference type="Gene3D" id="3.40.50.2000">
    <property type="entry name" value="Glycogen Phosphorylase B"/>
    <property type="match status" value="2"/>
</dbReference>
<proteinExistence type="inferred from homology"/>
<dbReference type="RefSeq" id="XP_015948206.1">
    <property type="nucleotide sequence ID" value="XM_016092720.3"/>
</dbReference>
<organism evidence="6 7">
    <name type="scientific">Arachis duranensis</name>
    <name type="common">Wild peanut</name>
    <dbReference type="NCBI Taxonomy" id="130453"/>
    <lineage>
        <taxon>Eukaryota</taxon>
        <taxon>Viridiplantae</taxon>
        <taxon>Streptophyta</taxon>
        <taxon>Embryophyta</taxon>
        <taxon>Tracheophyta</taxon>
        <taxon>Spermatophyta</taxon>
        <taxon>Magnoliopsida</taxon>
        <taxon>eudicotyledons</taxon>
        <taxon>Gunneridae</taxon>
        <taxon>Pentapetalae</taxon>
        <taxon>rosids</taxon>
        <taxon>fabids</taxon>
        <taxon>Fabales</taxon>
        <taxon>Fabaceae</taxon>
        <taxon>Papilionoideae</taxon>
        <taxon>50 kb inversion clade</taxon>
        <taxon>dalbergioids sensu lato</taxon>
        <taxon>Dalbergieae</taxon>
        <taxon>Pterocarpus clade</taxon>
        <taxon>Arachis</taxon>
    </lineage>
</organism>
<evidence type="ECO:0000256" key="3">
    <source>
        <dbReference type="ARBA" id="ARBA00022679"/>
    </source>
</evidence>
<dbReference type="AlphaFoldDB" id="A0A6P4CAY7"/>
<evidence type="ECO:0000256" key="5">
    <source>
        <dbReference type="RuleBase" id="RU362057"/>
    </source>
</evidence>
<keyword evidence="3 4" id="KW-0808">Transferase</keyword>
<keyword evidence="6" id="KW-1185">Reference proteome</keyword>
<gene>
    <name evidence="7" type="primary">LOC107473171</name>
</gene>
<evidence type="ECO:0000313" key="7">
    <source>
        <dbReference type="RefSeq" id="XP_015948206.1"/>
    </source>
</evidence>
<dbReference type="InterPro" id="IPR035595">
    <property type="entry name" value="UDP_glycos_trans_CS"/>
</dbReference>
<dbReference type="Pfam" id="PF00201">
    <property type="entry name" value="UDPGT"/>
    <property type="match status" value="1"/>
</dbReference>
<reference evidence="6" key="1">
    <citation type="journal article" date="2016" name="Nat. Genet.">
        <title>The genome sequences of Arachis duranensis and Arachis ipaensis, the diploid ancestors of cultivated peanut.</title>
        <authorList>
            <person name="Bertioli D.J."/>
            <person name="Cannon S.B."/>
            <person name="Froenicke L."/>
            <person name="Huang G."/>
            <person name="Farmer A.D."/>
            <person name="Cannon E.K."/>
            <person name="Liu X."/>
            <person name="Gao D."/>
            <person name="Clevenger J."/>
            <person name="Dash S."/>
            <person name="Ren L."/>
            <person name="Moretzsohn M.C."/>
            <person name="Shirasawa K."/>
            <person name="Huang W."/>
            <person name="Vidigal B."/>
            <person name="Abernathy B."/>
            <person name="Chu Y."/>
            <person name="Niederhuth C.E."/>
            <person name="Umale P."/>
            <person name="Araujo A.C."/>
            <person name="Kozik A."/>
            <person name="Kim K.D."/>
            <person name="Burow M.D."/>
            <person name="Varshney R.K."/>
            <person name="Wang X."/>
            <person name="Zhang X."/>
            <person name="Barkley N."/>
            <person name="Guimaraes P.M."/>
            <person name="Isobe S."/>
            <person name="Guo B."/>
            <person name="Liao B."/>
            <person name="Stalker H.T."/>
            <person name="Schmitz R.J."/>
            <person name="Scheffler B.E."/>
            <person name="Leal-Bertioli S.C."/>
            <person name="Xun X."/>
            <person name="Jackson S.A."/>
            <person name="Michelmore R."/>
            <person name="Ozias-Akins P."/>
        </authorList>
    </citation>
    <scope>NUCLEOTIDE SEQUENCE [LARGE SCALE GENOMIC DNA]</scope>
    <source>
        <strain evidence="6">cv. V14167</strain>
    </source>
</reference>
<dbReference type="InterPro" id="IPR002213">
    <property type="entry name" value="UDP_glucos_trans"/>
</dbReference>
<evidence type="ECO:0000256" key="1">
    <source>
        <dbReference type="ARBA" id="ARBA00009995"/>
    </source>
</evidence>
<protein>
    <recommendedName>
        <fullName evidence="5">Glycosyltransferase</fullName>
        <ecNumber evidence="5">2.4.1.-</ecNumber>
    </recommendedName>
</protein>
<dbReference type="SUPFAM" id="SSF53756">
    <property type="entry name" value="UDP-Glycosyltransferase/glycogen phosphorylase"/>
    <property type="match status" value="1"/>
</dbReference>
<dbReference type="CDD" id="cd03784">
    <property type="entry name" value="GT1_Gtf-like"/>
    <property type="match status" value="1"/>
</dbReference>
<dbReference type="GeneID" id="107473171"/>
<dbReference type="Proteomes" id="UP000515211">
    <property type="component" value="Chromosome 2"/>
</dbReference>
<dbReference type="PROSITE" id="PS00375">
    <property type="entry name" value="UDPGT"/>
    <property type="match status" value="1"/>
</dbReference>
<accession>A0A6P4CAY7</accession>